<feature type="coiled-coil region" evidence="2">
    <location>
        <begin position="346"/>
        <end position="373"/>
    </location>
</feature>
<evidence type="ECO:0000256" key="1">
    <source>
        <dbReference type="PROSITE-ProRule" id="PRU00339"/>
    </source>
</evidence>
<dbReference type="Proteomes" id="UP000239663">
    <property type="component" value="Unassembled WGS sequence"/>
</dbReference>
<dbReference type="EMBL" id="PKOZ01000001">
    <property type="protein sequence ID" value="PQD96917.1"/>
    <property type="molecule type" value="Genomic_DNA"/>
</dbReference>
<feature type="repeat" description="TPR" evidence="1">
    <location>
        <begin position="238"/>
        <end position="271"/>
    </location>
</feature>
<dbReference type="OrthoDB" id="2080803at2"/>
<feature type="repeat" description="TPR" evidence="1">
    <location>
        <begin position="374"/>
        <end position="407"/>
    </location>
</feature>
<dbReference type="InterPro" id="IPR011990">
    <property type="entry name" value="TPR-like_helical_dom_sf"/>
</dbReference>
<protein>
    <submittedName>
        <fullName evidence="3">Uncharacterized protein</fullName>
    </submittedName>
</protein>
<evidence type="ECO:0000313" key="4">
    <source>
        <dbReference type="Proteomes" id="UP000239663"/>
    </source>
</evidence>
<name>A0A2S7N4G4_9BACI</name>
<comment type="caution">
    <text evidence="3">The sequence shown here is derived from an EMBL/GenBank/DDBJ whole genome shotgun (WGS) entry which is preliminary data.</text>
</comment>
<dbReference type="SUPFAM" id="SSF48452">
    <property type="entry name" value="TPR-like"/>
    <property type="match status" value="1"/>
</dbReference>
<gene>
    <name evidence="3" type="ORF">CYL18_03275</name>
</gene>
<dbReference type="Pfam" id="PF13432">
    <property type="entry name" value="TPR_16"/>
    <property type="match status" value="2"/>
</dbReference>
<dbReference type="AlphaFoldDB" id="A0A2S7N4G4"/>
<dbReference type="RefSeq" id="WP_104848011.1">
    <property type="nucleotide sequence ID" value="NZ_PKOZ01000001.1"/>
</dbReference>
<organism evidence="3 4">
    <name type="scientific">Pradoshia eiseniae</name>
    <dbReference type="NCBI Taxonomy" id="2064768"/>
    <lineage>
        <taxon>Bacteria</taxon>
        <taxon>Bacillati</taxon>
        <taxon>Bacillota</taxon>
        <taxon>Bacilli</taxon>
        <taxon>Bacillales</taxon>
        <taxon>Bacillaceae</taxon>
        <taxon>Pradoshia</taxon>
    </lineage>
</organism>
<accession>A0A2S7N4G4</accession>
<sequence>MNIETIRKKLLQGEWEEAKTHINLIKESQNDEDIFTLAEELASLGFMEEAKELFEELEKRYPEEGEVLFSLAEVSAELGNEEEALLYLEKIENDDPMYPGALLLLGDLYQAMGMEEVSVRKLLEANVILPDEPIVKFALAELYYQQGNFREAVELYTYISQNDSSINGISINKRLALSLVSLGEFEESLPYFNKAEREDNDNDVNLLFEYGFAAFHAGEYVTAIAKFSDLKEMDPAYHSLYMYLAMAYEENKDLQMAIEVAEEGMKEDPFNKEIFLYGAELASKKGDSPKAIKWLSEAIAIDPGYLEAILTLGKLYLHEEQYSEVIDLVSSVREMGEEDPQFDWLMATAYSELEEYEQALSSYREAYQHFMENKEFLHEYGYFLLEDSKFEEARSIFEKLLKDDPSNDEYLDILERI</sequence>
<dbReference type="SMART" id="SM00028">
    <property type="entry name" value="TPR"/>
    <property type="match status" value="8"/>
</dbReference>
<dbReference type="Pfam" id="PF13429">
    <property type="entry name" value="TPR_15"/>
    <property type="match status" value="1"/>
</dbReference>
<dbReference type="PROSITE" id="PS50005">
    <property type="entry name" value="TPR"/>
    <property type="match status" value="2"/>
</dbReference>
<keyword evidence="1" id="KW-0802">TPR repeat</keyword>
<dbReference type="Gene3D" id="1.25.40.10">
    <property type="entry name" value="Tetratricopeptide repeat domain"/>
    <property type="match status" value="2"/>
</dbReference>
<dbReference type="PANTHER" id="PTHR12558:SF13">
    <property type="entry name" value="CELL DIVISION CYCLE PROTEIN 27 HOMOLOG"/>
    <property type="match status" value="1"/>
</dbReference>
<dbReference type="PANTHER" id="PTHR12558">
    <property type="entry name" value="CELL DIVISION CYCLE 16,23,27"/>
    <property type="match status" value="1"/>
</dbReference>
<keyword evidence="4" id="KW-1185">Reference proteome</keyword>
<evidence type="ECO:0000313" key="3">
    <source>
        <dbReference type="EMBL" id="PQD96917.1"/>
    </source>
</evidence>
<reference evidence="3 4" key="1">
    <citation type="submission" date="2017-12" db="EMBL/GenBank/DDBJ databases">
        <title>Taxonomic description and draft genome of Pradoshia cofamensis Gen. nov., sp. nov., a thermotolerant bacillale isolated from anterior gut of earthworm Eisenia fetida.</title>
        <authorList>
            <person name="Saha T."/>
            <person name="Chakraborty R."/>
        </authorList>
    </citation>
    <scope>NUCLEOTIDE SEQUENCE [LARGE SCALE GENOMIC DNA]</scope>
    <source>
        <strain evidence="3 4">EAG3</strain>
    </source>
</reference>
<dbReference type="InterPro" id="IPR019734">
    <property type="entry name" value="TPR_rpt"/>
</dbReference>
<evidence type="ECO:0000256" key="2">
    <source>
        <dbReference type="SAM" id="Coils"/>
    </source>
</evidence>
<proteinExistence type="predicted"/>
<keyword evidence="2" id="KW-0175">Coiled coil</keyword>